<organism evidence="1 2">
    <name type="scientific">Flavisolibacter tropicus</name>
    <dbReference type="NCBI Taxonomy" id="1492898"/>
    <lineage>
        <taxon>Bacteria</taxon>
        <taxon>Pseudomonadati</taxon>
        <taxon>Bacteroidota</taxon>
        <taxon>Chitinophagia</taxon>
        <taxon>Chitinophagales</taxon>
        <taxon>Chitinophagaceae</taxon>
        <taxon>Flavisolibacter</taxon>
    </lineage>
</organism>
<evidence type="ECO:0000313" key="1">
    <source>
        <dbReference type="EMBL" id="ANE52630.1"/>
    </source>
</evidence>
<evidence type="ECO:0000313" key="2">
    <source>
        <dbReference type="Proteomes" id="UP000077177"/>
    </source>
</evidence>
<dbReference type="EMBL" id="CP011390">
    <property type="protein sequence ID" value="ANE52630.1"/>
    <property type="molecule type" value="Genomic_DNA"/>
</dbReference>
<name>A0A172TZY5_9BACT</name>
<dbReference type="OrthoDB" id="680837at2"/>
<dbReference type="AlphaFoldDB" id="A0A172TZY5"/>
<dbReference type="KEGG" id="fla:SY85_21250"/>
<sequence>MKSYFLFGFLFFTVVSNAQKRFEPEKPVATRLSEIPPTFDGLTYNLNNKGSLLLNAQNQEVQGSRYLVNGWAKGKVVLENGTVNQSAYKLNYDKINDDLILKVDDTHFVEVDMSSIESFNLIDSSEKSYSFLRIPGSKSSFLVEVYKDSICSLYKKITTKFYRADYENKGLYEKGYKYDRYVDETTFFMKNDKEGFVEIVNLNKKELRKLTEIFPKAKEYISENKVTPDKEKYLTNLTIYLNKHS</sequence>
<proteinExistence type="predicted"/>
<reference evidence="2" key="1">
    <citation type="submission" date="2015-01" db="EMBL/GenBank/DDBJ databases">
        <title>Flavisolibacter sp./LCS9/ whole genome sequencing.</title>
        <authorList>
            <person name="Kim M.K."/>
            <person name="Srinivasan S."/>
            <person name="Lee J.-J."/>
        </authorList>
    </citation>
    <scope>NUCLEOTIDE SEQUENCE [LARGE SCALE GENOMIC DNA]</scope>
    <source>
        <strain evidence="2">LCS9</strain>
    </source>
</reference>
<accession>A0A172TZY5</accession>
<dbReference type="RefSeq" id="WP_066407424.1">
    <property type="nucleotide sequence ID" value="NZ_CP011390.1"/>
</dbReference>
<protein>
    <submittedName>
        <fullName evidence="1">Uncharacterized protein</fullName>
    </submittedName>
</protein>
<dbReference type="STRING" id="1492898.SY85_21250"/>
<dbReference type="Proteomes" id="UP000077177">
    <property type="component" value="Chromosome"/>
</dbReference>
<gene>
    <name evidence="1" type="ORF">SY85_21250</name>
</gene>
<reference evidence="1 2" key="2">
    <citation type="journal article" date="2016" name="Int. J. Syst. Evol. Microbiol.">
        <title>Flavisolibacter tropicus sp. nov., isolated from tropical soil.</title>
        <authorList>
            <person name="Lee J.J."/>
            <person name="Kang M.S."/>
            <person name="Kim G.S."/>
            <person name="Lee C.S."/>
            <person name="Lim S."/>
            <person name="Lee J."/>
            <person name="Roh S.H."/>
            <person name="Kang H."/>
            <person name="Ha J.M."/>
            <person name="Bae S."/>
            <person name="Jung H.Y."/>
            <person name="Kim M.K."/>
        </authorList>
    </citation>
    <scope>NUCLEOTIDE SEQUENCE [LARGE SCALE GENOMIC DNA]</scope>
    <source>
        <strain evidence="1 2">LCS9</strain>
    </source>
</reference>
<keyword evidence="2" id="KW-1185">Reference proteome</keyword>